<evidence type="ECO:0000259" key="1">
    <source>
        <dbReference type="PROSITE" id="PS50995"/>
    </source>
</evidence>
<dbReference type="PANTHER" id="PTHR33164">
    <property type="entry name" value="TRANSCRIPTIONAL REGULATOR, MARR FAMILY"/>
    <property type="match status" value="1"/>
</dbReference>
<dbReference type="GO" id="GO:0006950">
    <property type="term" value="P:response to stress"/>
    <property type="evidence" value="ECO:0007669"/>
    <property type="project" value="TreeGrafter"/>
</dbReference>
<sequence length="148" mass="16018">MDDLLGYRLLIADVYELAGESRRTSEAMAREVGHSAARWHVLSVVSDGPRTVASAARRLGLTRQSVQRVVDDLVAAGQLELRTNPDHVRAPLVGLTGEGAATLDRLVRRSDADRGELLRRAGVGRAELDQARGVLRRLLGALHEPPTG</sequence>
<dbReference type="EMBL" id="QKNV01000199">
    <property type="protein sequence ID" value="PZA20291.1"/>
    <property type="molecule type" value="Genomic_DNA"/>
</dbReference>
<dbReference type="PROSITE" id="PS50995">
    <property type="entry name" value="HTH_MARR_2"/>
    <property type="match status" value="1"/>
</dbReference>
<dbReference type="InterPro" id="IPR036388">
    <property type="entry name" value="WH-like_DNA-bd_sf"/>
</dbReference>
<dbReference type="Gene3D" id="1.10.10.10">
    <property type="entry name" value="Winged helix-like DNA-binding domain superfamily/Winged helix DNA-binding domain"/>
    <property type="match status" value="1"/>
</dbReference>
<dbReference type="GO" id="GO:0003677">
    <property type="term" value="F:DNA binding"/>
    <property type="evidence" value="ECO:0007669"/>
    <property type="project" value="UniProtKB-KW"/>
</dbReference>
<dbReference type="InterPro" id="IPR000835">
    <property type="entry name" value="HTH_MarR-typ"/>
</dbReference>
<dbReference type="EMBL" id="JACIBU010000001">
    <property type="protein sequence ID" value="MBB3677892.1"/>
    <property type="molecule type" value="Genomic_DNA"/>
</dbReference>
<evidence type="ECO:0000313" key="2">
    <source>
        <dbReference type="EMBL" id="MBB3677892.1"/>
    </source>
</evidence>
<dbReference type="GO" id="GO:0003700">
    <property type="term" value="F:DNA-binding transcription factor activity"/>
    <property type="evidence" value="ECO:0007669"/>
    <property type="project" value="InterPro"/>
</dbReference>
<evidence type="ECO:0000313" key="4">
    <source>
        <dbReference type="Proteomes" id="UP000247602"/>
    </source>
</evidence>
<evidence type="ECO:0000313" key="3">
    <source>
        <dbReference type="EMBL" id="PZA20291.1"/>
    </source>
</evidence>
<dbReference type="OrthoDB" id="5511415at2"/>
<name>A0A323V6W0_9ACTN</name>
<accession>A0A323V6W0</accession>
<gene>
    <name evidence="3" type="ORF">DMO24_16215</name>
    <name evidence="2" type="ORF">FHX36_003627</name>
</gene>
<feature type="domain" description="HTH marR-type" evidence="1">
    <location>
        <begin position="1"/>
        <end position="140"/>
    </location>
</feature>
<dbReference type="PANTHER" id="PTHR33164:SF43">
    <property type="entry name" value="HTH-TYPE TRANSCRIPTIONAL REPRESSOR YETL"/>
    <property type="match status" value="1"/>
</dbReference>
<keyword evidence="4" id="KW-1185">Reference proteome</keyword>
<dbReference type="RefSeq" id="WP_110553234.1">
    <property type="nucleotide sequence ID" value="NZ_JACIBU010000001.1"/>
</dbReference>
<dbReference type="Pfam" id="PF12802">
    <property type="entry name" value="MarR_2"/>
    <property type="match status" value="1"/>
</dbReference>
<dbReference type="Proteomes" id="UP000247602">
    <property type="component" value="Unassembled WGS sequence"/>
</dbReference>
<dbReference type="InterPro" id="IPR039422">
    <property type="entry name" value="MarR/SlyA-like"/>
</dbReference>
<protein>
    <submittedName>
        <fullName evidence="2 3">MarR family transcriptional regulator</fullName>
    </submittedName>
</protein>
<dbReference type="Proteomes" id="UP000580718">
    <property type="component" value="Unassembled WGS sequence"/>
</dbReference>
<evidence type="ECO:0000313" key="5">
    <source>
        <dbReference type="Proteomes" id="UP000580718"/>
    </source>
</evidence>
<organism evidence="3 4">
    <name type="scientific">Modestobacter versicolor</name>
    <dbReference type="NCBI Taxonomy" id="429133"/>
    <lineage>
        <taxon>Bacteria</taxon>
        <taxon>Bacillati</taxon>
        <taxon>Actinomycetota</taxon>
        <taxon>Actinomycetes</taxon>
        <taxon>Geodermatophilales</taxon>
        <taxon>Geodermatophilaceae</taxon>
        <taxon>Modestobacter</taxon>
    </lineage>
</organism>
<dbReference type="SUPFAM" id="SSF46785">
    <property type="entry name" value="Winged helix' DNA-binding domain"/>
    <property type="match status" value="1"/>
</dbReference>
<proteinExistence type="predicted"/>
<comment type="caution">
    <text evidence="3">The sequence shown here is derived from an EMBL/GenBank/DDBJ whole genome shotgun (WGS) entry which is preliminary data.</text>
</comment>
<keyword evidence="2" id="KW-0238">DNA-binding</keyword>
<dbReference type="AlphaFoldDB" id="A0A323V6W0"/>
<reference evidence="2 5" key="2">
    <citation type="submission" date="2020-08" db="EMBL/GenBank/DDBJ databases">
        <title>Sequencing the genomes of 1000 actinobacteria strains.</title>
        <authorList>
            <person name="Klenk H.-P."/>
        </authorList>
    </citation>
    <scope>NUCLEOTIDE SEQUENCE [LARGE SCALE GENOMIC DNA]</scope>
    <source>
        <strain evidence="2 5">DSM 16678</strain>
    </source>
</reference>
<reference evidence="3 4" key="1">
    <citation type="submission" date="2018-06" db="EMBL/GenBank/DDBJ databases">
        <title>Draft genome sequence of Modestobacter versicolor CP153-2.</title>
        <authorList>
            <person name="Gundlapally S.R."/>
        </authorList>
    </citation>
    <scope>NUCLEOTIDE SEQUENCE [LARGE SCALE GENOMIC DNA]</scope>
    <source>
        <strain evidence="3 4">CP153-2</strain>
    </source>
</reference>
<dbReference type="InterPro" id="IPR036390">
    <property type="entry name" value="WH_DNA-bd_sf"/>
</dbReference>